<keyword evidence="3" id="KW-1185">Reference proteome</keyword>
<sequence>MDLSPLSGIRVVDLTQYEAGTSCTQSLAWLGAEVIKIESPRYGEQGRISSRDIPGIDSPYFLLLNANKQSVALDLKSEQGKKIIRKLIETADVFVENFGPGSIERLGLSYDDVAAINPRIIYGTIKGYDPEGPYGTYLSMDPIGQAMGGSIAITGLPDGTPVRPGPTMADTGSGLHLTIGILAALRERDTSGEGQKVSVSMQEAMINFCRISYSRTISAGDRPVERAGSGMGLKAAPARLYVCKPGGPNDYIYVYASRTPQSRHWDRILETIGREDLKGDPRFATAESRWEHREIVDGIISEWTGQRTKIEAVHALAGAGVPAGAVMNPAELAEDPHLNSNGAFVKVSRPDRGEYKMPGWPVKMSRWKPTIVAAPTLGANTREVLSTLVDVTDAELDQLESDGVI</sequence>
<dbReference type="SUPFAM" id="SSF89796">
    <property type="entry name" value="CoA-transferase family III (CaiB/BaiF)"/>
    <property type="match status" value="1"/>
</dbReference>
<dbReference type="InterPro" id="IPR023606">
    <property type="entry name" value="CoA-Trfase_III_dom_1_sf"/>
</dbReference>
<name>A0A7Y9GM01_9MICO</name>
<dbReference type="Gene3D" id="3.30.1540.10">
    <property type="entry name" value="formyl-coa transferase, domain 3"/>
    <property type="match status" value="1"/>
</dbReference>
<reference evidence="2 3" key="1">
    <citation type="submission" date="2020-07" db="EMBL/GenBank/DDBJ databases">
        <title>Sequencing the genomes of 1000 actinobacteria strains.</title>
        <authorList>
            <person name="Klenk H.-P."/>
        </authorList>
    </citation>
    <scope>NUCLEOTIDE SEQUENCE [LARGE SCALE GENOMIC DNA]</scope>
    <source>
        <strain evidence="2 3">DSM 24662</strain>
    </source>
</reference>
<dbReference type="RefSeq" id="WP_179488001.1">
    <property type="nucleotide sequence ID" value="NZ_JACCBV010000001.1"/>
</dbReference>
<dbReference type="AlphaFoldDB" id="A0A7Y9GM01"/>
<organism evidence="2 3">
    <name type="scientific">Microbacterium immunditiarum</name>
    <dbReference type="NCBI Taxonomy" id="337480"/>
    <lineage>
        <taxon>Bacteria</taxon>
        <taxon>Bacillati</taxon>
        <taxon>Actinomycetota</taxon>
        <taxon>Actinomycetes</taxon>
        <taxon>Micrococcales</taxon>
        <taxon>Microbacteriaceae</taxon>
        <taxon>Microbacterium</taxon>
    </lineage>
</organism>
<comment type="caution">
    <text evidence="2">The sequence shown here is derived from an EMBL/GenBank/DDBJ whole genome shotgun (WGS) entry which is preliminary data.</text>
</comment>
<dbReference type="EC" id="2.8.3.16" evidence="2"/>
<dbReference type="GO" id="GO:0033608">
    <property type="term" value="F:formyl-CoA transferase activity"/>
    <property type="evidence" value="ECO:0007669"/>
    <property type="project" value="UniProtKB-EC"/>
</dbReference>
<gene>
    <name evidence="2" type="ORF">BJ991_001001</name>
</gene>
<keyword evidence="1 2" id="KW-0808">Transferase</keyword>
<proteinExistence type="predicted"/>
<evidence type="ECO:0000313" key="3">
    <source>
        <dbReference type="Proteomes" id="UP000576969"/>
    </source>
</evidence>
<evidence type="ECO:0000256" key="1">
    <source>
        <dbReference type="ARBA" id="ARBA00022679"/>
    </source>
</evidence>
<dbReference type="Pfam" id="PF02515">
    <property type="entry name" value="CoA_transf_3"/>
    <property type="match status" value="1"/>
</dbReference>
<accession>A0A7Y9GM01</accession>
<protein>
    <submittedName>
        <fullName evidence="2">Formyl-CoA transferase</fullName>
        <ecNumber evidence="2">2.8.3.16</ecNumber>
    </submittedName>
</protein>
<dbReference type="InterPro" id="IPR003673">
    <property type="entry name" value="CoA-Trfase_fam_III"/>
</dbReference>
<dbReference type="PANTHER" id="PTHR48207">
    <property type="entry name" value="SUCCINATE--HYDROXYMETHYLGLUTARATE COA-TRANSFERASE"/>
    <property type="match status" value="1"/>
</dbReference>
<dbReference type="InterPro" id="IPR050483">
    <property type="entry name" value="CoA-transferase_III_domain"/>
</dbReference>
<dbReference type="EMBL" id="JACCBV010000001">
    <property type="protein sequence ID" value="NYE18973.1"/>
    <property type="molecule type" value="Genomic_DNA"/>
</dbReference>
<dbReference type="Gene3D" id="3.40.50.10540">
    <property type="entry name" value="Crotonobetainyl-coa:carnitine coa-transferase, domain 1"/>
    <property type="match status" value="1"/>
</dbReference>
<evidence type="ECO:0000313" key="2">
    <source>
        <dbReference type="EMBL" id="NYE18973.1"/>
    </source>
</evidence>
<dbReference type="Proteomes" id="UP000576969">
    <property type="component" value="Unassembled WGS sequence"/>
</dbReference>
<dbReference type="PANTHER" id="PTHR48207:SF3">
    <property type="entry name" value="SUCCINATE--HYDROXYMETHYLGLUTARATE COA-TRANSFERASE"/>
    <property type="match status" value="1"/>
</dbReference>
<dbReference type="InterPro" id="IPR044855">
    <property type="entry name" value="CoA-Trfase_III_dom3_sf"/>
</dbReference>